<organism evidence="2 3">
    <name type="scientific">Sphingobium naphthae</name>
    <dbReference type="NCBI Taxonomy" id="1886786"/>
    <lineage>
        <taxon>Bacteria</taxon>
        <taxon>Pseudomonadati</taxon>
        <taxon>Pseudomonadota</taxon>
        <taxon>Alphaproteobacteria</taxon>
        <taxon>Sphingomonadales</taxon>
        <taxon>Sphingomonadaceae</taxon>
        <taxon>Sphingobium</taxon>
    </lineage>
</organism>
<evidence type="ECO:0000256" key="1">
    <source>
        <dbReference type="SAM" id="Phobius"/>
    </source>
</evidence>
<dbReference type="InterPro" id="IPR021836">
    <property type="entry name" value="DUF3429"/>
</dbReference>
<comment type="caution">
    <text evidence="2">The sequence shown here is derived from an EMBL/GenBank/DDBJ whole genome shotgun (WGS) entry which is preliminary data.</text>
</comment>
<keyword evidence="1" id="KW-1133">Transmembrane helix</keyword>
<feature type="transmembrane region" description="Helical" evidence="1">
    <location>
        <begin position="15"/>
        <end position="34"/>
    </location>
</feature>
<reference evidence="3" key="1">
    <citation type="journal article" date="2022" name="J Environ Chem Eng">
        <title>Biodegradation of petroleum oil using a constructed nonpathogenic and heavy metal-tolerant bacterial consortium isolated from marine sponges.</title>
        <authorList>
            <person name="Dechsakulwatana C."/>
            <person name="Rungsihiranrut A."/>
            <person name="Muangchinda C."/>
            <person name="Ningthoujam R."/>
            <person name="Klankeo P."/>
            <person name="Pinyakong O."/>
        </authorList>
    </citation>
    <scope>NUCLEOTIDE SEQUENCE [LARGE SCALE GENOMIC DNA]</scope>
    <source>
        <strain evidence="3">MO2-4</strain>
    </source>
</reference>
<keyword evidence="1" id="KW-0812">Transmembrane</keyword>
<keyword evidence="1" id="KW-0472">Membrane</keyword>
<dbReference type="Pfam" id="PF11911">
    <property type="entry name" value="DUF3429"/>
    <property type="match status" value="1"/>
</dbReference>
<sequence>MPADASATIPRDSLIFGYGPMLPFVGAALGAWLLPPPWPHLARDMAILWGALILAFLAGVRRGFGFGASQASKNVAIATMLLYFIGAGAALLLAWLTMPVAALALLLASYVLVPALDRHAALTGNAPAHFAKLRPPQMMLAALSLAALLLRDLI</sequence>
<gene>
    <name evidence="2" type="ORF">O0R41_14985</name>
</gene>
<keyword evidence="3" id="KW-1185">Reference proteome</keyword>
<dbReference type="RefSeq" id="WP_317517549.1">
    <property type="nucleotide sequence ID" value="NZ_JAPTHD010000006.1"/>
</dbReference>
<feature type="transmembrane region" description="Helical" evidence="1">
    <location>
        <begin position="81"/>
        <end position="113"/>
    </location>
</feature>
<proteinExistence type="predicted"/>
<name>A0ABU3ZZF7_9SPHN</name>
<dbReference type="EMBL" id="JAPTHD010000006">
    <property type="protein sequence ID" value="MDV5824910.1"/>
    <property type="molecule type" value="Genomic_DNA"/>
</dbReference>
<accession>A0ABU3ZZF7</accession>
<protein>
    <submittedName>
        <fullName evidence="2">DUF3429 domain-containing protein</fullName>
    </submittedName>
</protein>
<evidence type="ECO:0000313" key="3">
    <source>
        <dbReference type="Proteomes" id="UP001185984"/>
    </source>
</evidence>
<dbReference type="Proteomes" id="UP001185984">
    <property type="component" value="Unassembled WGS sequence"/>
</dbReference>
<evidence type="ECO:0000313" key="2">
    <source>
        <dbReference type="EMBL" id="MDV5824910.1"/>
    </source>
</evidence>
<feature type="transmembrane region" description="Helical" evidence="1">
    <location>
        <begin position="40"/>
        <end position="60"/>
    </location>
</feature>